<comment type="caution">
    <text evidence="1">The sequence shown here is derived from an EMBL/GenBank/DDBJ whole genome shotgun (WGS) entry which is preliminary data.</text>
</comment>
<protein>
    <submittedName>
        <fullName evidence="1">Uncharacterized protein</fullName>
    </submittedName>
</protein>
<evidence type="ECO:0000313" key="1">
    <source>
        <dbReference type="EMBL" id="EFY07681.1"/>
    </source>
</evidence>
<dbReference type="EMBL" id="AEVO01000022">
    <property type="protein sequence ID" value="EFY07681.1"/>
    <property type="molecule type" value="Genomic_DNA"/>
</dbReference>
<proteinExistence type="predicted"/>
<name>E8LIF4_SUCHY</name>
<reference evidence="1 2" key="1">
    <citation type="submission" date="2011-01" db="EMBL/GenBank/DDBJ databases">
        <authorList>
            <person name="Weinstock G."/>
            <person name="Sodergren E."/>
            <person name="Clifton S."/>
            <person name="Fulton L."/>
            <person name="Fulton B."/>
            <person name="Courtney L."/>
            <person name="Fronick C."/>
            <person name="Harrison M."/>
            <person name="Strong C."/>
            <person name="Farmer C."/>
            <person name="Delahaunty K."/>
            <person name="Markovic C."/>
            <person name="Hall O."/>
            <person name="Minx P."/>
            <person name="Tomlinson C."/>
            <person name="Mitreva M."/>
            <person name="Hou S."/>
            <person name="Chen J."/>
            <person name="Wollam A."/>
            <person name="Pepin K.H."/>
            <person name="Johnson M."/>
            <person name="Bhonagiri V."/>
            <person name="Zhang X."/>
            <person name="Suruliraj S."/>
            <person name="Warren W."/>
            <person name="Chinwalla A."/>
            <person name="Mardis E.R."/>
            <person name="Wilson R.K."/>
        </authorList>
    </citation>
    <scope>NUCLEOTIDE SEQUENCE [LARGE SCALE GENOMIC DNA]</scope>
    <source>
        <strain evidence="2">DSM 22608 / JCM 16073 / KCTC 15190 / YIT 12066</strain>
    </source>
</reference>
<keyword evidence="2" id="KW-1185">Reference proteome</keyword>
<dbReference type="AlphaFoldDB" id="E8LIF4"/>
<dbReference type="Proteomes" id="UP000018458">
    <property type="component" value="Unassembled WGS sequence"/>
</dbReference>
<evidence type="ECO:0000313" key="2">
    <source>
        <dbReference type="Proteomes" id="UP000018458"/>
    </source>
</evidence>
<dbReference type="HOGENOM" id="CLU_2866118_0_0_6"/>
<gene>
    <name evidence="1" type="ORF">HMPREF9444_00466</name>
</gene>
<organism evidence="1 2">
    <name type="scientific">Succinatimonas hippei (strain DSM 22608 / JCM 16073 / KCTC 15190 / YIT 12066)</name>
    <dbReference type="NCBI Taxonomy" id="762983"/>
    <lineage>
        <taxon>Bacteria</taxon>
        <taxon>Pseudomonadati</taxon>
        <taxon>Pseudomonadota</taxon>
        <taxon>Gammaproteobacteria</taxon>
        <taxon>Aeromonadales</taxon>
        <taxon>Succinivibrionaceae</taxon>
        <taxon>Succinatimonas</taxon>
    </lineage>
</organism>
<accession>E8LIF4</accession>
<sequence length="64" mass="7327">MQKFPTSRKSVFNAVFPPILTDSTSFPTGVEKIFLFLLLLAKLSQMKKITKRIFLQSGFAYLLK</sequence>
<dbReference type="STRING" id="762983.HMPREF9444_00466"/>